<dbReference type="Gene3D" id="3.80.10.10">
    <property type="entry name" value="Ribonuclease Inhibitor"/>
    <property type="match status" value="1"/>
</dbReference>
<dbReference type="SUPFAM" id="SSF51395">
    <property type="entry name" value="FMN-linked oxidoreductases"/>
    <property type="match status" value="1"/>
</dbReference>
<name>A0AAD1YXM1_9LAMI</name>
<feature type="compositionally biased region" description="Polar residues" evidence="10">
    <location>
        <begin position="1"/>
        <end position="14"/>
    </location>
</feature>
<keyword evidence="5" id="KW-0433">Leucine-rich repeat</keyword>
<feature type="compositionally biased region" description="Polar residues" evidence="10">
    <location>
        <begin position="25"/>
        <end position="37"/>
    </location>
</feature>
<keyword evidence="7" id="KW-0677">Repeat</keyword>
<dbReference type="FunFam" id="3.80.10.10:FF:000383">
    <property type="entry name" value="Leucine-rich repeat receptor protein kinase EMS1"/>
    <property type="match status" value="1"/>
</dbReference>
<keyword evidence="3" id="KW-1003">Cell membrane</keyword>
<feature type="region of interest" description="Disordered" evidence="10">
    <location>
        <begin position="1"/>
        <end position="41"/>
    </location>
</feature>
<feature type="compositionally biased region" description="Basic residues" evidence="10">
    <location>
        <begin position="472"/>
        <end position="494"/>
    </location>
</feature>
<dbReference type="FunFam" id="3.80.10.10:FF:000041">
    <property type="entry name" value="LRR receptor-like serine/threonine-protein kinase ERECTA"/>
    <property type="match status" value="1"/>
</dbReference>
<evidence type="ECO:0000256" key="2">
    <source>
        <dbReference type="ARBA" id="ARBA00004613"/>
    </source>
</evidence>
<dbReference type="Pfam" id="PF01207">
    <property type="entry name" value="Dus"/>
    <property type="match status" value="1"/>
</dbReference>
<dbReference type="InterPro" id="IPR032675">
    <property type="entry name" value="LRR_dom_sf"/>
</dbReference>
<keyword evidence="9" id="KW-0325">Glycoprotein</keyword>
<evidence type="ECO:0000256" key="9">
    <source>
        <dbReference type="ARBA" id="ARBA00023180"/>
    </source>
</evidence>
<keyword evidence="8" id="KW-0472">Membrane</keyword>
<evidence type="ECO:0000313" key="12">
    <source>
        <dbReference type="EMBL" id="CAI9758824.1"/>
    </source>
</evidence>
<evidence type="ECO:0000256" key="4">
    <source>
        <dbReference type="ARBA" id="ARBA00022525"/>
    </source>
</evidence>
<dbReference type="PANTHER" id="PTHR32093">
    <property type="entry name" value="LEUCINE-RICH REPEAT EXTENSIN-LIKE PROTEIN 3-RELATED"/>
    <property type="match status" value="1"/>
</dbReference>
<dbReference type="GO" id="GO:0005886">
    <property type="term" value="C:plasma membrane"/>
    <property type="evidence" value="ECO:0007669"/>
    <property type="project" value="UniProtKB-SubCell"/>
</dbReference>
<dbReference type="AlphaFoldDB" id="A0AAD1YXM1"/>
<evidence type="ECO:0000256" key="1">
    <source>
        <dbReference type="ARBA" id="ARBA00004236"/>
    </source>
</evidence>
<reference evidence="12" key="1">
    <citation type="submission" date="2023-05" db="EMBL/GenBank/DDBJ databases">
        <authorList>
            <person name="Huff M."/>
        </authorList>
    </citation>
    <scope>NUCLEOTIDE SEQUENCE</scope>
</reference>
<dbReference type="InterPro" id="IPR001611">
    <property type="entry name" value="Leu-rich_rpt"/>
</dbReference>
<feature type="region of interest" description="Disordered" evidence="10">
    <location>
        <begin position="471"/>
        <end position="494"/>
    </location>
</feature>
<keyword evidence="13" id="KW-1185">Reference proteome</keyword>
<gene>
    <name evidence="12" type="ORF">FPE_LOCUS6254</name>
</gene>
<evidence type="ECO:0000256" key="6">
    <source>
        <dbReference type="ARBA" id="ARBA00022729"/>
    </source>
</evidence>
<dbReference type="InterPro" id="IPR035587">
    <property type="entry name" value="DUS-like_FMN-bd"/>
</dbReference>
<dbReference type="EMBL" id="OU503038">
    <property type="protein sequence ID" value="CAI9758824.1"/>
    <property type="molecule type" value="Genomic_DNA"/>
</dbReference>
<evidence type="ECO:0000313" key="13">
    <source>
        <dbReference type="Proteomes" id="UP000834106"/>
    </source>
</evidence>
<evidence type="ECO:0000256" key="3">
    <source>
        <dbReference type="ARBA" id="ARBA00022475"/>
    </source>
</evidence>
<keyword evidence="4" id="KW-0964">Secreted</keyword>
<evidence type="ECO:0000259" key="11">
    <source>
        <dbReference type="Pfam" id="PF01207"/>
    </source>
</evidence>
<comment type="subcellular location">
    <subcellularLocation>
        <location evidence="1">Cell membrane</location>
    </subcellularLocation>
    <subcellularLocation>
        <location evidence="2">Secreted</location>
    </subcellularLocation>
</comment>
<dbReference type="InterPro" id="IPR051582">
    <property type="entry name" value="LRR_extensin-like_regulator"/>
</dbReference>
<sequence>MATQTRPLSSQALNDNEDDDGLCSSDFTAPTTEQSEQGAFHLGSPNGYLTGESRIERAWVHWKKLGQPKLIVAPMVDNSELPFRMLCRKYGAQAAYTPMLHSRIFTETEKYRSQEFTTCKEDRPLFVQFCANDPDVLLQAARRVEPYCDYVDINLGDKSKYKGFVCDTTINDKKLRVAGVNFNGYNFDGKPLNLKSFIEDLKDLIVFHVNTNNFTGQVPLGISKVPSLYELDLSNNELIGEFPKAILAATNLTFLDVRFNKLTGNLPPQVFTLDLDVLYLNNNAFVGNIPENLGKTTALYLTLANNYFTGPIPKSIGQTSNTLLEVLLLNNQLSGCLPYEIGLLKKATIFDASMNHLTGPIPHSFGCLEKLKILNISYNEFYGAVPETLCKLSNLRELTLKFNYFTQVGPECRKLIKKNVLDISMNCILDLPSQKSQAECAKFFSKQHSCPDQKSLNYVPCKNQYSASLKKPAAHGHHSRTHSRSYAALHKHHA</sequence>
<feature type="domain" description="DUS-like FMN-binding" evidence="11">
    <location>
        <begin position="72"/>
        <end position="156"/>
    </location>
</feature>
<organism evidence="12 13">
    <name type="scientific">Fraxinus pennsylvanica</name>
    <dbReference type="NCBI Taxonomy" id="56036"/>
    <lineage>
        <taxon>Eukaryota</taxon>
        <taxon>Viridiplantae</taxon>
        <taxon>Streptophyta</taxon>
        <taxon>Embryophyta</taxon>
        <taxon>Tracheophyta</taxon>
        <taxon>Spermatophyta</taxon>
        <taxon>Magnoliopsida</taxon>
        <taxon>eudicotyledons</taxon>
        <taxon>Gunneridae</taxon>
        <taxon>Pentapetalae</taxon>
        <taxon>asterids</taxon>
        <taxon>lamiids</taxon>
        <taxon>Lamiales</taxon>
        <taxon>Oleaceae</taxon>
        <taxon>Oleeae</taxon>
        <taxon>Fraxinus</taxon>
    </lineage>
</organism>
<evidence type="ECO:0000256" key="5">
    <source>
        <dbReference type="ARBA" id="ARBA00022614"/>
    </source>
</evidence>
<dbReference type="Gene3D" id="3.20.20.70">
    <property type="entry name" value="Aldolase class I"/>
    <property type="match status" value="1"/>
</dbReference>
<dbReference type="CDD" id="cd02801">
    <property type="entry name" value="DUS_like_FMN"/>
    <property type="match status" value="1"/>
</dbReference>
<dbReference type="PANTHER" id="PTHR32093:SF122">
    <property type="entry name" value="LEUCINE-RICH REPEAT-CONTAINING N-TERMINAL PLANT-TYPE DOMAIN-CONTAINING PROTEIN"/>
    <property type="match status" value="1"/>
</dbReference>
<dbReference type="InterPro" id="IPR013785">
    <property type="entry name" value="Aldolase_TIM"/>
</dbReference>
<evidence type="ECO:0000256" key="7">
    <source>
        <dbReference type="ARBA" id="ARBA00022737"/>
    </source>
</evidence>
<protein>
    <recommendedName>
        <fullName evidence="11">DUS-like FMN-binding domain-containing protein</fullName>
    </recommendedName>
</protein>
<dbReference type="Pfam" id="PF00560">
    <property type="entry name" value="LRR_1"/>
    <property type="match status" value="3"/>
</dbReference>
<accession>A0AAD1YXM1</accession>
<keyword evidence="6" id="KW-0732">Signal</keyword>
<evidence type="ECO:0000256" key="10">
    <source>
        <dbReference type="SAM" id="MobiDB-lite"/>
    </source>
</evidence>
<dbReference type="GO" id="GO:0005576">
    <property type="term" value="C:extracellular region"/>
    <property type="evidence" value="ECO:0007669"/>
    <property type="project" value="UniProtKB-SubCell"/>
</dbReference>
<dbReference type="SUPFAM" id="SSF52058">
    <property type="entry name" value="L domain-like"/>
    <property type="match status" value="1"/>
</dbReference>
<proteinExistence type="predicted"/>
<evidence type="ECO:0000256" key="8">
    <source>
        <dbReference type="ARBA" id="ARBA00023136"/>
    </source>
</evidence>
<dbReference type="Proteomes" id="UP000834106">
    <property type="component" value="Chromosome 3"/>
</dbReference>